<evidence type="ECO:0000313" key="3">
    <source>
        <dbReference type="EMBL" id="VYU65009.1"/>
    </source>
</evidence>
<dbReference type="Gene3D" id="1.10.8.10">
    <property type="entry name" value="DNA helicase RuvA subunit, C-terminal domain"/>
    <property type="match status" value="1"/>
</dbReference>
<reference evidence="3" key="1">
    <citation type="submission" date="2019-11" db="EMBL/GenBank/DDBJ databases">
        <authorList>
            <person name="Feng L."/>
        </authorList>
    </citation>
    <scope>NUCLEOTIDE SEQUENCE</scope>
    <source>
        <strain evidence="3">CTertiumLFYP3</strain>
    </source>
</reference>
<dbReference type="EMBL" id="CACRTO010000048">
    <property type="protein sequence ID" value="VYU65009.1"/>
    <property type="molecule type" value="Genomic_DNA"/>
</dbReference>
<gene>
    <name evidence="3" type="ORF">CTLFYP3_03305</name>
</gene>
<dbReference type="RefSeq" id="WP_156627748.1">
    <property type="nucleotide sequence ID" value="NZ_CACRTO010000048.1"/>
</dbReference>
<dbReference type="CDD" id="cd14360">
    <property type="entry name" value="UBA_NAC_like_bac"/>
    <property type="match status" value="1"/>
</dbReference>
<organism evidence="3">
    <name type="scientific">Clostridium tertium</name>
    <dbReference type="NCBI Taxonomy" id="1559"/>
    <lineage>
        <taxon>Bacteria</taxon>
        <taxon>Bacillati</taxon>
        <taxon>Bacillota</taxon>
        <taxon>Clostridia</taxon>
        <taxon>Eubacteriales</taxon>
        <taxon>Clostridiaceae</taxon>
        <taxon>Clostridium</taxon>
    </lineage>
</organism>
<proteinExistence type="predicted"/>
<name>A0A6N3GMW1_9CLOT</name>
<dbReference type="InterPro" id="IPR025642">
    <property type="entry name" value="DUF4342"/>
</dbReference>
<evidence type="ECO:0000259" key="2">
    <source>
        <dbReference type="Pfam" id="PF14242"/>
    </source>
</evidence>
<sequence length="181" mass="20688">MERNEIIEVLMGKVNVTKEEATEALENCNWDLLDAVIYLERRGKVENNETTTIIEVAAENQKEEKKKEYKNKDEKCGGIGEMVGRIFKFVGKVLRKGNENHFEIKKENEKPIRISLTISAILLIFLFIPSLILLIVGLFCGYKYSISGPNINYDGVNDIFDKVSESADTIKKDFKEGYENN</sequence>
<feature type="domain" description="DUF4342" evidence="2">
    <location>
        <begin position="85"/>
        <end position="146"/>
    </location>
</feature>
<keyword evidence="1" id="KW-0812">Transmembrane</keyword>
<dbReference type="AlphaFoldDB" id="A0A6N3GMW1"/>
<dbReference type="SUPFAM" id="SSF46934">
    <property type="entry name" value="UBA-like"/>
    <property type="match status" value="1"/>
</dbReference>
<dbReference type="Pfam" id="PF14242">
    <property type="entry name" value="DUF4342"/>
    <property type="match status" value="1"/>
</dbReference>
<dbReference type="InterPro" id="IPR009060">
    <property type="entry name" value="UBA-like_sf"/>
</dbReference>
<evidence type="ECO:0000256" key="1">
    <source>
        <dbReference type="SAM" id="Phobius"/>
    </source>
</evidence>
<feature type="transmembrane region" description="Helical" evidence="1">
    <location>
        <begin position="114"/>
        <end position="139"/>
    </location>
</feature>
<accession>A0A6N3GMW1</accession>
<keyword evidence="1" id="KW-1133">Transmembrane helix</keyword>
<protein>
    <recommendedName>
        <fullName evidence="2">DUF4342 domain-containing protein</fullName>
    </recommendedName>
</protein>
<keyword evidence="1" id="KW-0472">Membrane</keyword>